<proteinExistence type="predicted"/>
<gene>
    <name evidence="1" type="ORF">TIFTF001_027730</name>
</gene>
<keyword evidence="2" id="KW-1185">Reference proteome</keyword>
<protein>
    <submittedName>
        <fullName evidence="1">Uncharacterized protein</fullName>
    </submittedName>
</protein>
<evidence type="ECO:0000313" key="1">
    <source>
        <dbReference type="EMBL" id="GMN58629.1"/>
    </source>
</evidence>
<reference evidence="1" key="1">
    <citation type="submission" date="2023-07" db="EMBL/GenBank/DDBJ databases">
        <title>draft genome sequence of fig (Ficus carica).</title>
        <authorList>
            <person name="Takahashi T."/>
            <person name="Nishimura K."/>
        </authorList>
    </citation>
    <scope>NUCLEOTIDE SEQUENCE</scope>
</reference>
<dbReference type="AlphaFoldDB" id="A0AA88DNH3"/>
<accession>A0AA88DNH3</accession>
<comment type="caution">
    <text evidence="1">The sequence shown here is derived from an EMBL/GenBank/DDBJ whole genome shotgun (WGS) entry which is preliminary data.</text>
</comment>
<dbReference type="Proteomes" id="UP001187192">
    <property type="component" value="Unassembled WGS sequence"/>
</dbReference>
<dbReference type="EMBL" id="BTGU01000080">
    <property type="protein sequence ID" value="GMN58629.1"/>
    <property type="molecule type" value="Genomic_DNA"/>
</dbReference>
<sequence>MCTPTLLQAMWIETLSGQNRGATGRNPRRPALHLLEFMMAGITTQPPLAAQARCLLSDDDLYVGWAFPGKLRSLCGGSPAKGKHLEVIGTLVGCLPRALRCLNVHHGLGLDFECSRQIDMLQPQSEQAGNIVDGIGAATGEASGVRGRIECCDRAPPSAWTGQCDADNKGPTSLGAPRSCPKSSARAVTCSGYAAHISSGESVVGSNYTINISPPSISGLARPGMLMHRPIRVIALLVDWSDLVVMCSVCSSCRRSTLVMFGLVCSQ</sequence>
<evidence type="ECO:0000313" key="2">
    <source>
        <dbReference type="Proteomes" id="UP001187192"/>
    </source>
</evidence>
<name>A0AA88DNH3_FICCA</name>
<organism evidence="1 2">
    <name type="scientific">Ficus carica</name>
    <name type="common">Common fig</name>
    <dbReference type="NCBI Taxonomy" id="3494"/>
    <lineage>
        <taxon>Eukaryota</taxon>
        <taxon>Viridiplantae</taxon>
        <taxon>Streptophyta</taxon>
        <taxon>Embryophyta</taxon>
        <taxon>Tracheophyta</taxon>
        <taxon>Spermatophyta</taxon>
        <taxon>Magnoliopsida</taxon>
        <taxon>eudicotyledons</taxon>
        <taxon>Gunneridae</taxon>
        <taxon>Pentapetalae</taxon>
        <taxon>rosids</taxon>
        <taxon>fabids</taxon>
        <taxon>Rosales</taxon>
        <taxon>Moraceae</taxon>
        <taxon>Ficeae</taxon>
        <taxon>Ficus</taxon>
    </lineage>
</organism>